<proteinExistence type="predicted"/>
<feature type="transmembrane region" description="Helical" evidence="1">
    <location>
        <begin position="76"/>
        <end position="96"/>
    </location>
</feature>
<keyword evidence="1" id="KW-1133">Transmembrane helix</keyword>
<comment type="caution">
    <text evidence="2">The sequence shown here is derived from an EMBL/GenBank/DDBJ whole genome shotgun (WGS) entry which is preliminary data.</text>
</comment>
<feature type="transmembrane region" description="Helical" evidence="1">
    <location>
        <begin position="46"/>
        <end position="69"/>
    </location>
</feature>
<protein>
    <submittedName>
        <fullName evidence="2">Uncharacterized protein</fullName>
    </submittedName>
</protein>
<evidence type="ECO:0000313" key="3">
    <source>
        <dbReference type="Proteomes" id="UP000824189"/>
    </source>
</evidence>
<dbReference type="AlphaFoldDB" id="A0A9D1RWS7"/>
<keyword evidence="1" id="KW-0472">Membrane</keyword>
<reference evidence="2" key="1">
    <citation type="journal article" date="2021" name="PeerJ">
        <title>Extensive microbial diversity within the chicken gut microbiome revealed by metagenomics and culture.</title>
        <authorList>
            <person name="Gilroy R."/>
            <person name="Ravi A."/>
            <person name="Getino M."/>
            <person name="Pursley I."/>
            <person name="Horton D.L."/>
            <person name="Alikhan N.F."/>
            <person name="Baker D."/>
            <person name="Gharbi K."/>
            <person name="Hall N."/>
            <person name="Watson M."/>
            <person name="Adriaenssens E.M."/>
            <person name="Foster-Nyarko E."/>
            <person name="Jarju S."/>
            <person name="Secka A."/>
            <person name="Antonio M."/>
            <person name="Oren A."/>
            <person name="Chaudhuri R.R."/>
            <person name="La Ragione R."/>
            <person name="Hildebrand F."/>
            <person name="Pallen M.J."/>
        </authorList>
    </citation>
    <scope>NUCLEOTIDE SEQUENCE</scope>
    <source>
        <strain evidence="2">4376</strain>
    </source>
</reference>
<dbReference type="Proteomes" id="UP000824189">
    <property type="component" value="Unassembled WGS sequence"/>
</dbReference>
<feature type="transmembrane region" description="Helical" evidence="1">
    <location>
        <begin position="102"/>
        <end position="124"/>
    </location>
</feature>
<dbReference type="EMBL" id="DXFZ01000008">
    <property type="protein sequence ID" value="HIW94970.1"/>
    <property type="molecule type" value="Genomic_DNA"/>
</dbReference>
<evidence type="ECO:0000256" key="1">
    <source>
        <dbReference type="SAM" id="Phobius"/>
    </source>
</evidence>
<gene>
    <name evidence="2" type="ORF">H9867_00550</name>
</gene>
<organism evidence="2 3">
    <name type="scientific">Candidatus Corynebacterium gallistercoris</name>
    <dbReference type="NCBI Taxonomy" id="2838530"/>
    <lineage>
        <taxon>Bacteria</taxon>
        <taxon>Bacillati</taxon>
        <taxon>Actinomycetota</taxon>
        <taxon>Actinomycetes</taxon>
        <taxon>Mycobacteriales</taxon>
        <taxon>Corynebacteriaceae</taxon>
        <taxon>Corynebacterium</taxon>
    </lineage>
</organism>
<reference evidence="2" key="2">
    <citation type="submission" date="2021-04" db="EMBL/GenBank/DDBJ databases">
        <authorList>
            <person name="Gilroy R."/>
        </authorList>
    </citation>
    <scope>NUCLEOTIDE SEQUENCE</scope>
    <source>
        <strain evidence="2">4376</strain>
    </source>
</reference>
<keyword evidence="1" id="KW-0812">Transmembrane</keyword>
<evidence type="ECO:0000313" key="2">
    <source>
        <dbReference type="EMBL" id="HIW94970.1"/>
    </source>
</evidence>
<name>A0A9D1RWS7_9CORY</name>
<accession>A0A9D1RWS7</accession>
<sequence>MARFLAFVNFCALVSVVVGFFISRSVAGTIESNAQWEQFLWWPLAWWQTVLVDGGWFAVVLTPLVLAVLKNVRRSFRLCVTITGMALILSVVSSALESVFVLYADVLLVGFAIATLHFGVMRFVGAARLGG</sequence>